<dbReference type="PROSITE" id="PS50048">
    <property type="entry name" value="ZN2_CY6_FUNGAL_2"/>
    <property type="match status" value="1"/>
</dbReference>
<dbReference type="Pfam" id="PF00172">
    <property type="entry name" value="Zn_clus"/>
    <property type="match status" value="1"/>
</dbReference>
<dbReference type="InterPro" id="IPR053157">
    <property type="entry name" value="Sterol_Uptake_Regulator"/>
</dbReference>
<accession>A0A6A5W683</accession>
<dbReference type="GO" id="GO:0001228">
    <property type="term" value="F:DNA-binding transcription activator activity, RNA polymerase II-specific"/>
    <property type="evidence" value="ECO:0007669"/>
    <property type="project" value="TreeGrafter"/>
</dbReference>
<evidence type="ECO:0000313" key="4">
    <source>
        <dbReference type="Proteomes" id="UP000799779"/>
    </source>
</evidence>
<proteinExistence type="predicted"/>
<reference evidence="3" key="1">
    <citation type="journal article" date="2020" name="Stud. Mycol.">
        <title>101 Dothideomycetes genomes: a test case for predicting lifestyles and emergence of pathogens.</title>
        <authorList>
            <person name="Haridas S."/>
            <person name="Albert R."/>
            <person name="Binder M."/>
            <person name="Bloem J."/>
            <person name="Labutti K."/>
            <person name="Salamov A."/>
            <person name="Andreopoulos B."/>
            <person name="Baker S."/>
            <person name="Barry K."/>
            <person name="Bills G."/>
            <person name="Bluhm B."/>
            <person name="Cannon C."/>
            <person name="Castanera R."/>
            <person name="Culley D."/>
            <person name="Daum C."/>
            <person name="Ezra D."/>
            <person name="Gonzalez J."/>
            <person name="Henrissat B."/>
            <person name="Kuo A."/>
            <person name="Liang C."/>
            <person name="Lipzen A."/>
            <person name="Lutzoni F."/>
            <person name="Magnuson J."/>
            <person name="Mondo S."/>
            <person name="Nolan M."/>
            <person name="Ohm R."/>
            <person name="Pangilinan J."/>
            <person name="Park H.-J."/>
            <person name="Ramirez L."/>
            <person name="Alfaro M."/>
            <person name="Sun H."/>
            <person name="Tritt A."/>
            <person name="Yoshinaga Y."/>
            <person name="Zwiers L.-H."/>
            <person name="Turgeon B."/>
            <person name="Goodwin S."/>
            <person name="Spatafora J."/>
            <person name="Crous P."/>
            <person name="Grigoriev I."/>
        </authorList>
    </citation>
    <scope>NUCLEOTIDE SEQUENCE</scope>
    <source>
        <strain evidence="3">CBS 123094</strain>
    </source>
</reference>
<dbReference type="OrthoDB" id="5386330at2759"/>
<dbReference type="EMBL" id="ML977636">
    <property type="protein sequence ID" value="KAF1995601.1"/>
    <property type="molecule type" value="Genomic_DNA"/>
</dbReference>
<dbReference type="PANTHER" id="PTHR47784:SF4">
    <property type="entry name" value="ZN(II)2CYS6 TRANSCRIPTION FACTOR (EUROFUNG)"/>
    <property type="match status" value="1"/>
</dbReference>
<gene>
    <name evidence="3" type="ORF">P154DRAFT_340136</name>
</gene>
<dbReference type="Pfam" id="PF11951">
    <property type="entry name" value="Fungal_trans_2"/>
    <property type="match status" value="1"/>
</dbReference>
<dbReference type="SMART" id="SM00066">
    <property type="entry name" value="GAL4"/>
    <property type="match status" value="1"/>
</dbReference>
<dbReference type="PANTHER" id="PTHR47784">
    <property type="entry name" value="STEROL UPTAKE CONTROL PROTEIN 2"/>
    <property type="match status" value="1"/>
</dbReference>
<evidence type="ECO:0000259" key="2">
    <source>
        <dbReference type="PROSITE" id="PS50048"/>
    </source>
</evidence>
<dbReference type="CDD" id="cd00067">
    <property type="entry name" value="GAL4"/>
    <property type="match status" value="1"/>
</dbReference>
<dbReference type="InterPro" id="IPR001138">
    <property type="entry name" value="Zn2Cys6_DnaBD"/>
</dbReference>
<dbReference type="SUPFAM" id="SSF57701">
    <property type="entry name" value="Zn2/Cys6 DNA-binding domain"/>
    <property type="match status" value="1"/>
</dbReference>
<dbReference type="AlphaFoldDB" id="A0A6A5W683"/>
<sequence>MEKVKTRKPHTKSRNGCLPCKVRHVKCDETRPACVNCDKYGSNCEYLPIKKRAGSIGPYPVSTPSSTEGSTPVILTTQEPVLNIPQLQLLHHFTMETAKTLVLEPGSEEVFQSYMIKVAFNYTFLLHGSLALAALHLSRLDQHLHSQYLQQAEQHHNAALAQFRAEVSDIDESNFEAVLLFAFILFPYSCAFPPDTTEDPRAELDHLVQSLVITRGVRPLVTQVFEKMLNSTIARLMPSYLHGINVETEEVPAETELVKLRSFSMITANLFPPDISEAYNYAIRMLEVLFKIAARQLNRPSSSLARIWVHHLSPRFMELLSERQPGALIIFAHYAVLLQRCEPQWFLSGCAEQIVHIADSFVPSEWKDWLDWPREQIMGSPSVHDVA</sequence>
<dbReference type="Proteomes" id="UP000799779">
    <property type="component" value="Unassembled WGS sequence"/>
</dbReference>
<evidence type="ECO:0000313" key="3">
    <source>
        <dbReference type="EMBL" id="KAF1995601.1"/>
    </source>
</evidence>
<keyword evidence="4" id="KW-1185">Reference proteome</keyword>
<name>A0A6A5W683_9PLEO</name>
<dbReference type="PROSITE" id="PS00463">
    <property type="entry name" value="ZN2_CY6_FUNGAL_1"/>
    <property type="match status" value="1"/>
</dbReference>
<dbReference type="GO" id="GO:0008270">
    <property type="term" value="F:zinc ion binding"/>
    <property type="evidence" value="ECO:0007669"/>
    <property type="project" value="InterPro"/>
</dbReference>
<organism evidence="3 4">
    <name type="scientific">Amniculicola lignicola CBS 123094</name>
    <dbReference type="NCBI Taxonomy" id="1392246"/>
    <lineage>
        <taxon>Eukaryota</taxon>
        <taxon>Fungi</taxon>
        <taxon>Dikarya</taxon>
        <taxon>Ascomycota</taxon>
        <taxon>Pezizomycotina</taxon>
        <taxon>Dothideomycetes</taxon>
        <taxon>Pleosporomycetidae</taxon>
        <taxon>Pleosporales</taxon>
        <taxon>Amniculicolaceae</taxon>
        <taxon>Amniculicola</taxon>
    </lineage>
</organism>
<evidence type="ECO:0000256" key="1">
    <source>
        <dbReference type="ARBA" id="ARBA00023242"/>
    </source>
</evidence>
<feature type="domain" description="Zn(2)-C6 fungal-type" evidence="2">
    <location>
        <begin position="16"/>
        <end position="46"/>
    </location>
</feature>
<dbReference type="InterPro" id="IPR036864">
    <property type="entry name" value="Zn2-C6_fun-type_DNA-bd_sf"/>
</dbReference>
<dbReference type="InterPro" id="IPR021858">
    <property type="entry name" value="Fun_TF"/>
</dbReference>
<dbReference type="Gene3D" id="4.10.240.10">
    <property type="entry name" value="Zn(2)-C6 fungal-type DNA-binding domain"/>
    <property type="match status" value="1"/>
</dbReference>
<protein>
    <recommendedName>
        <fullName evidence="2">Zn(2)-C6 fungal-type domain-containing protein</fullName>
    </recommendedName>
</protein>
<keyword evidence="1" id="KW-0539">Nucleus</keyword>